<feature type="domain" description="Carbohydrate kinase PfkB" evidence="4">
    <location>
        <begin position="27"/>
        <end position="291"/>
    </location>
</feature>
<keyword evidence="3 5" id="KW-0418">Kinase</keyword>
<dbReference type="AlphaFoldDB" id="A0AAE2UVL0"/>
<dbReference type="Proteomes" id="UP000655037">
    <property type="component" value="Unassembled WGS sequence"/>
</dbReference>
<dbReference type="InterPro" id="IPR011611">
    <property type="entry name" value="PfkB_dom"/>
</dbReference>
<name>A0AAE2UVL0_AGRVI</name>
<dbReference type="Gene3D" id="3.40.1190.20">
    <property type="match status" value="1"/>
</dbReference>
<evidence type="ECO:0000259" key="4">
    <source>
        <dbReference type="Pfam" id="PF00294"/>
    </source>
</evidence>
<keyword evidence="2" id="KW-0808">Transferase</keyword>
<evidence type="ECO:0000313" key="6">
    <source>
        <dbReference type="Proteomes" id="UP000655037"/>
    </source>
</evidence>
<gene>
    <name evidence="5" type="ORF">IEI95_016735</name>
</gene>
<accession>A0AAE2UVL0</accession>
<proteinExistence type="inferred from homology"/>
<evidence type="ECO:0000256" key="3">
    <source>
        <dbReference type="ARBA" id="ARBA00022777"/>
    </source>
</evidence>
<organism evidence="5 6">
    <name type="scientific">Agrobacterium vitis</name>
    <name type="common">Rhizobium vitis</name>
    <dbReference type="NCBI Taxonomy" id="373"/>
    <lineage>
        <taxon>Bacteria</taxon>
        <taxon>Pseudomonadati</taxon>
        <taxon>Pseudomonadota</taxon>
        <taxon>Alphaproteobacteria</taxon>
        <taxon>Hyphomicrobiales</taxon>
        <taxon>Rhizobiaceae</taxon>
        <taxon>Rhizobium/Agrobacterium group</taxon>
        <taxon>Agrobacterium</taxon>
    </lineage>
</organism>
<dbReference type="GO" id="GO:0016301">
    <property type="term" value="F:kinase activity"/>
    <property type="evidence" value="ECO:0007669"/>
    <property type="project" value="UniProtKB-KW"/>
</dbReference>
<dbReference type="InterPro" id="IPR002173">
    <property type="entry name" value="Carboh/pur_kinase_PfkB_CS"/>
</dbReference>
<sequence>MSLDILVLGGAHIDRRGRIDAETIAGASNPGRWLEEPGGGGFNAARALARLGLNVAMISPRGGDALGQRVAVAAEAAGVDDRPFTFLDRSTPSYTAILEKDGNLVIGLADMELYRLFSPRRLKVRAVREAFETTRLVLVDANLPQETLEAIAAMARELAKPLAGIGISPAKVVRYADCLDRFDMLFLNSAEAAVLAGTKPDDPSDWPDLLRAKGLHGGVVTNGAGPVVAFDPSGDYALTPPPLDALADVTGAGDSLCAGVLSQRVNDSSLPLALRHGVALAGLTLLSDRATDEDLTADRLAARLDLVGEPRALSRQTSSRS</sequence>
<dbReference type="PANTHER" id="PTHR43085">
    <property type="entry name" value="HEXOKINASE FAMILY MEMBER"/>
    <property type="match status" value="1"/>
</dbReference>
<dbReference type="InterPro" id="IPR050306">
    <property type="entry name" value="PfkB_Carbo_kinase"/>
</dbReference>
<protein>
    <submittedName>
        <fullName evidence="5">Carbohydrate kinase family protein</fullName>
    </submittedName>
</protein>
<evidence type="ECO:0000256" key="1">
    <source>
        <dbReference type="ARBA" id="ARBA00010688"/>
    </source>
</evidence>
<dbReference type="InterPro" id="IPR029056">
    <property type="entry name" value="Ribokinase-like"/>
</dbReference>
<comment type="caution">
    <text evidence="5">The sequence shown here is derived from an EMBL/GenBank/DDBJ whole genome shotgun (WGS) entry which is preliminary data.</text>
</comment>
<dbReference type="CDD" id="cd01941">
    <property type="entry name" value="YeiC_kinase_like"/>
    <property type="match status" value="1"/>
</dbReference>
<dbReference type="PROSITE" id="PS00584">
    <property type="entry name" value="PFKB_KINASES_2"/>
    <property type="match status" value="1"/>
</dbReference>
<comment type="similarity">
    <text evidence="1">Belongs to the carbohydrate kinase PfkB family.</text>
</comment>
<dbReference type="EMBL" id="JACXXJ020000005">
    <property type="protein sequence ID" value="MBF2715865.1"/>
    <property type="molecule type" value="Genomic_DNA"/>
</dbReference>
<dbReference type="RefSeq" id="WP_156538107.1">
    <property type="nucleotide sequence ID" value="NZ_JACXXJ020000005.1"/>
</dbReference>
<dbReference type="PANTHER" id="PTHR43085:SF57">
    <property type="entry name" value="CARBOHYDRATE KINASE PFKB DOMAIN-CONTAINING PROTEIN"/>
    <property type="match status" value="1"/>
</dbReference>
<dbReference type="Pfam" id="PF00294">
    <property type="entry name" value="PfkB"/>
    <property type="match status" value="1"/>
</dbReference>
<evidence type="ECO:0000256" key="2">
    <source>
        <dbReference type="ARBA" id="ARBA00022679"/>
    </source>
</evidence>
<reference evidence="5" key="1">
    <citation type="submission" date="2020-11" db="EMBL/GenBank/DDBJ databases">
        <title>Agrobacterium vitis strain K377 genome.</title>
        <authorList>
            <person name="Xi H."/>
        </authorList>
    </citation>
    <scope>NUCLEOTIDE SEQUENCE</scope>
    <source>
        <strain evidence="5">K377</strain>
    </source>
</reference>
<evidence type="ECO:0000313" key="5">
    <source>
        <dbReference type="EMBL" id="MBF2715865.1"/>
    </source>
</evidence>
<dbReference type="SUPFAM" id="SSF53613">
    <property type="entry name" value="Ribokinase-like"/>
    <property type="match status" value="1"/>
</dbReference>